<comment type="caution">
    <text evidence="1">The sequence shown here is derived from an EMBL/GenBank/DDBJ whole genome shotgun (WGS) entry which is preliminary data.</text>
</comment>
<accession>A0AAV5LLZ2</accession>
<gene>
    <name evidence="1" type="ORF">SLEP1_g46320</name>
</gene>
<reference evidence="1 2" key="1">
    <citation type="journal article" date="2021" name="Commun. Biol.">
        <title>The genome of Shorea leprosula (Dipterocarpaceae) highlights the ecological relevance of drought in aseasonal tropical rainforests.</title>
        <authorList>
            <person name="Ng K.K.S."/>
            <person name="Kobayashi M.J."/>
            <person name="Fawcett J.A."/>
            <person name="Hatakeyama M."/>
            <person name="Paape T."/>
            <person name="Ng C.H."/>
            <person name="Ang C.C."/>
            <person name="Tnah L.H."/>
            <person name="Lee C.T."/>
            <person name="Nishiyama T."/>
            <person name="Sese J."/>
            <person name="O'Brien M.J."/>
            <person name="Copetti D."/>
            <person name="Mohd Noor M.I."/>
            <person name="Ong R.C."/>
            <person name="Putra M."/>
            <person name="Sireger I.Z."/>
            <person name="Indrioko S."/>
            <person name="Kosugi Y."/>
            <person name="Izuno A."/>
            <person name="Isagi Y."/>
            <person name="Lee S.L."/>
            <person name="Shimizu K.K."/>
        </authorList>
    </citation>
    <scope>NUCLEOTIDE SEQUENCE [LARGE SCALE GENOMIC DNA]</scope>
    <source>
        <strain evidence="1">214</strain>
    </source>
</reference>
<keyword evidence="2" id="KW-1185">Reference proteome</keyword>
<protein>
    <submittedName>
        <fullName evidence="1">Uncharacterized protein</fullName>
    </submittedName>
</protein>
<dbReference type="AlphaFoldDB" id="A0AAV5LLZ2"/>
<proteinExistence type="predicted"/>
<evidence type="ECO:0000313" key="1">
    <source>
        <dbReference type="EMBL" id="GKV38406.1"/>
    </source>
</evidence>
<evidence type="ECO:0000313" key="2">
    <source>
        <dbReference type="Proteomes" id="UP001054252"/>
    </source>
</evidence>
<organism evidence="1 2">
    <name type="scientific">Rubroshorea leprosula</name>
    <dbReference type="NCBI Taxonomy" id="152421"/>
    <lineage>
        <taxon>Eukaryota</taxon>
        <taxon>Viridiplantae</taxon>
        <taxon>Streptophyta</taxon>
        <taxon>Embryophyta</taxon>
        <taxon>Tracheophyta</taxon>
        <taxon>Spermatophyta</taxon>
        <taxon>Magnoliopsida</taxon>
        <taxon>eudicotyledons</taxon>
        <taxon>Gunneridae</taxon>
        <taxon>Pentapetalae</taxon>
        <taxon>rosids</taxon>
        <taxon>malvids</taxon>
        <taxon>Malvales</taxon>
        <taxon>Dipterocarpaceae</taxon>
        <taxon>Rubroshorea</taxon>
    </lineage>
</organism>
<name>A0AAV5LLZ2_9ROSI</name>
<dbReference type="Proteomes" id="UP001054252">
    <property type="component" value="Unassembled WGS sequence"/>
</dbReference>
<dbReference type="EMBL" id="BPVZ01000128">
    <property type="protein sequence ID" value="GKV38406.1"/>
    <property type="molecule type" value="Genomic_DNA"/>
</dbReference>
<sequence length="46" mass="5130">MVKHLVFLLQQDNCEISNDLYMDVACPSNSSHEELCVGAILSSFEV</sequence>